<dbReference type="AlphaFoldDB" id="A0A1Y6B365"/>
<name>A0A1Y6B365_9BACT</name>
<reference evidence="3" key="1">
    <citation type="submission" date="2017-04" db="EMBL/GenBank/DDBJ databases">
        <authorList>
            <person name="Varghese N."/>
            <person name="Submissions S."/>
        </authorList>
    </citation>
    <scope>NUCLEOTIDE SEQUENCE [LARGE SCALE GENOMIC DNA]</scope>
    <source>
        <strain evidence="3">RKEM611</strain>
    </source>
</reference>
<dbReference type="Proteomes" id="UP000192907">
    <property type="component" value="Unassembled WGS sequence"/>
</dbReference>
<keyword evidence="1" id="KW-0812">Transmembrane</keyword>
<feature type="transmembrane region" description="Helical" evidence="1">
    <location>
        <begin position="161"/>
        <end position="179"/>
    </location>
</feature>
<feature type="transmembrane region" description="Helical" evidence="1">
    <location>
        <begin position="191"/>
        <end position="207"/>
    </location>
</feature>
<keyword evidence="1" id="KW-0472">Membrane</keyword>
<feature type="transmembrane region" description="Helical" evidence="1">
    <location>
        <begin position="76"/>
        <end position="96"/>
    </location>
</feature>
<evidence type="ECO:0000256" key="1">
    <source>
        <dbReference type="SAM" id="Phobius"/>
    </source>
</evidence>
<feature type="transmembrane region" description="Helical" evidence="1">
    <location>
        <begin position="108"/>
        <end position="128"/>
    </location>
</feature>
<feature type="transmembrane region" description="Helical" evidence="1">
    <location>
        <begin position="40"/>
        <end position="64"/>
    </location>
</feature>
<organism evidence="2 3">
    <name type="scientific">Pseudobacteriovorax antillogorgiicola</name>
    <dbReference type="NCBI Taxonomy" id="1513793"/>
    <lineage>
        <taxon>Bacteria</taxon>
        <taxon>Pseudomonadati</taxon>
        <taxon>Bdellovibrionota</taxon>
        <taxon>Oligoflexia</taxon>
        <taxon>Oligoflexales</taxon>
        <taxon>Pseudobacteriovoracaceae</taxon>
        <taxon>Pseudobacteriovorax</taxon>
    </lineage>
</organism>
<keyword evidence="3" id="KW-1185">Reference proteome</keyword>
<sequence>MTTIPLEAWLSLLGLLVLPFSVRASVRQRFLWLVTSSLAFIAVFLEQDILRLLVIDLLALGMMFGSIEASHRRVEALIKFQIFQSLGTLILISHILSFNLLSDPARDLLLILGLALKLGLFPMHRAWVDHMDASSPLVGLWFSFVYRLCWIFSLLNTGVSFVPGLWLGMMTLFVSALLILPQSNLNRAQAYLNLFVTGLLGIALGLFFPQQSALAPILLALASFPKSCLPDADGFLSFDHRGSLSQRQGLGLWAIVIVPIAVSLYTIEAAGQAASINQTIVINGLIILASFPLIYRTSKIYWLLKP</sequence>
<feature type="transmembrane region" description="Helical" evidence="1">
    <location>
        <begin position="273"/>
        <end position="295"/>
    </location>
</feature>
<protein>
    <submittedName>
        <fullName evidence="2">Uncharacterized protein</fullName>
    </submittedName>
</protein>
<proteinExistence type="predicted"/>
<dbReference type="EMBL" id="FWZT01000001">
    <property type="protein sequence ID" value="SME89091.1"/>
    <property type="molecule type" value="Genomic_DNA"/>
</dbReference>
<dbReference type="STRING" id="1513793.SAMN06296036_101224"/>
<feature type="transmembrane region" description="Helical" evidence="1">
    <location>
        <begin position="250"/>
        <end position="267"/>
    </location>
</feature>
<accession>A0A1Y6B365</accession>
<evidence type="ECO:0000313" key="2">
    <source>
        <dbReference type="EMBL" id="SME89091.1"/>
    </source>
</evidence>
<gene>
    <name evidence="2" type="ORF">SAMN06296036_101224</name>
</gene>
<dbReference type="RefSeq" id="WP_132314648.1">
    <property type="nucleotide sequence ID" value="NZ_FWZT01000001.1"/>
</dbReference>
<evidence type="ECO:0000313" key="3">
    <source>
        <dbReference type="Proteomes" id="UP000192907"/>
    </source>
</evidence>
<keyword evidence="1" id="KW-1133">Transmembrane helix</keyword>